<evidence type="ECO:0000313" key="2">
    <source>
        <dbReference type="Proteomes" id="UP001177260"/>
    </source>
</evidence>
<dbReference type="Proteomes" id="UP001177260">
    <property type="component" value="Unassembled WGS sequence"/>
</dbReference>
<gene>
    <name evidence="1" type="ORF">N8T08_000441</name>
</gene>
<keyword evidence="2" id="KW-1185">Reference proteome</keyword>
<organism evidence="1 2">
    <name type="scientific">Aspergillus melleus</name>
    <dbReference type="NCBI Taxonomy" id="138277"/>
    <lineage>
        <taxon>Eukaryota</taxon>
        <taxon>Fungi</taxon>
        <taxon>Dikarya</taxon>
        <taxon>Ascomycota</taxon>
        <taxon>Pezizomycotina</taxon>
        <taxon>Eurotiomycetes</taxon>
        <taxon>Eurotiomycetidae</taxon>
        <taxon>Eurotiales</taxon>
        <taxon>Aspergillaceae</taxon>
        <taxon>Aspergillus</taxon>
        <taxon>Aspergillus subgen. Circumdati</taxon>
    </lineage>
</organism>
<evidence type="ECO:0000313" key="1">
    <source>
        <dbReference type="EMBL" id="KAK1147925.1"/>
    </source>
</evidence>
<accession>A0ACC3BCC9</accession>
<name>A0ACC3BCC9_9EURO</name>
<protein>
    <submittedName>
        <fullName evidence="1">Uncharacterized protein</fullName>
    </submittedName>
</protein>
<proteinExistence type="predicted"/>
<comment type="caution">
    <text evidence="1">The sequence shown here is derived from an EMBL/GenBank/DDBJ whole genome shotgun (WGS) entry which is preliminary data.</text>
</comment>
<reference evidence="1 2" key="1">
    <citation type="journal article" date="2023" name="ACS Omega">
        <title>Identification of the Neoaspergillic Acid Biosynthesis Gene Cluster by Establishing an In Vitro CRISPR-Ribonucleoprotein Genetic System in Aspergillus melleus.</title>
        <authorList>
            <person name="Yuan B."/>
            <person name="Grau M.F."/>
            <person name="Murata R.M."/>
            <person name="Torok T."/>
            <person name="Venkateswaran K."/>
            <person name="Stajich J.E."/>
            <person name="Wang C.C.C."/>
        </authorList>
    </citation>
    <scope>NUCLEOTIDE SEQUENCE [LARGE SCALE GENOMIC DNA]</scope>
    <source>
        <strain evidence="1 2">IMV 1140</strain>
    </source>
</reference>
<dbReference type="EMBL" id="JAOPJF010000010">
    <property type="protein sequence ID" value="KAK1147925.1"/>
    <property type="molecule type" value="Genomic_DNA"/>
</dbReference>
<sequence length="1290" mass="143856">MGGLTLTTIENEAKQFLRELHSIRSQPEKNGRRAIIFVAYDFGAILVKTALSLARKSGKENDEIFYCTAAIVFSRCPQRNSDIETLERTVFDFLIGNKRAKWLPLITLPAVRGLARAVRTSTNAFVGSKITLRCRVISIYTGEVLSHSAFGQYTATLGLPSEFVIEEQEDGSLPGLIQSIAHSPQCWIPHPLGIPWERFLLAVSSAHCQSQQMPFTEPQWPGVEPVAFVERFSAREPQILYLYGKDPRVARNIADQVAWKLRANDAQLVSFVFDSMDPLRDSIADFIASALCQVYIGRDTGFVHQLYCVLQDQYLIHDGWTDNSLLSTFEGLALGHTGWPRSLSFQSLSKYIMILETIEPNNSTAQIVDRALRSHATDDGFYWILTWLVGSARPLSHVELTTLLCKHYAMHSGNHTITKHGLSDFERAWQQLVTWFNGIASFDQEHVTFILQFRDIIFNNDLDQSPYLWYEARQNAHQTITDFCLNHLTSPDTLQKFGPLLEDYLDETSRQHQENTISPPMVGDEEDIGFYVIQFLPFHLVRCSHEYTTATIDRLLNASSLSTLWARLHWAMTNPLSRPPEAYKSKSALPVLAGLGLLPCERLSNASDEKDFILLAAAYGNQGHLVRQLLQEFQYSLSALIYCLRGALADILLRAGAETDPNRDKLGLSGYIPSPLFLATRLGHASTVRVLLDQDARIDVVRHDDLPLMAVASRDQTVIEEFLAKDRSYLKSDLVFAYAVSGGAWECIPRFAAQNCDFNALLSEFPLTDRPMTPLVLACLYKYPRTVSTLLNHGADPDLPGPWCPLWLATIWAPNTKSLRHLLQHGANPNSDRLNLPLLLDLVSSPLGVREIRLLGDILLENHPPLEINALDPGSGRSALMQACFKGQLPIVTWLLDHGANAGVLDHNKESALHYAIRGKHPSVVRQILTSRPWLATIDQANEPLLNLAIPSLEICSLLLDAGADPMCYNHRGQAPMNYAAMAGSSEILQMLIERGVNLDHRDSWGWTVICDAVLYGKDVSTLSLLIESGSDLAVRTWTLEQTLLHLAVYGSPEVFKVLLEHTKSLSLDARDIYTNTPLLSAESNANIHCLTLLVNVGANINLINERGDTALHNSFYSDMPAFRDLLLSQTDLQINVSSVYSDEGADPQSAHPGSGTLPIHFAAANGVQNFQLILQSYRCDVKATDHYGKGCLHWAAQFGKARTIAFLLSQIPPKKDRELALAQADKDGWTPLCWAMRPFSEDPDYGTMSEPADYLETVRLLLDNGADPTVHCYWGELKLTSSGSIWVTQ</sequence>